<keyword evidence="1" id="KW-0812">Transmembrane</keyword>
<gene>
    <name evidence="2" type="ORF">IO98_18380</name>
</gene>
<keyword evidence="3" id="KW-1185">Reference proteome</keyword>
<proteinExistence type="predicted"/>
<feature type="transmembrane region" description="Helical" evidence="1">
    <location>
        <begin position="6"/>
        <end position="27"/>
    </location>
</feature>
<reference evidence="2 3" key="1">
    <citation type="submission" date="2014-07" db="EMBL/GenBank/DDBJ databases">
        <title>Draft genome of Clostridium celerecrescens 152B isolated from sediments associated with methane hydrate from Krishna Godavari basin.</title>
        <authorList>
            <person name="Honkalas V.S."/>
            <person name="Dabir A.P."/>
            <person name="Arora P."/>
            <person name="Dhakephalkar P.K."/>
        </authorList>
    </citation>
    <scope>NUCLEOTIDE SEQUENCE [LARGE SCALE GENOMIC DNA]</scope>
    <source>
        <strain evidence="2 3">152B</strain>
    </source>
</reference>
<comment type="caution">
    <text evidence="2">The sequence shown here is derived from an EMBL/GenBank/DDBJ whole genome shotgun (WGS) entry which is preliminary data.</text>
</comment>
<evidence type="ECO:0000256" key="1">
    <source>
        <dbReference type="SAM" id="Phobius"/>
    </source>
</evidence>
<accession>A0A084JGW8</accession>
<evidence type="ECO:0000313" key="2">
    <source>
        <dbReference type="EMBL" id="KEZ88202.1"/>
    </source>
</evidence>
<organism evidence="2 3">
    <name type="scientific">Lacrimispora celerecrescens</name>
    <dbReference type="NCBI Taxonomy" id="29354"/>
    <lineage>
        <taxon>Bacteria</taxon>
        <taxon>Bacillati</taxon>
        <taxon>Bacillota</taxon>
        <taxon>Clostridia</taxon>
        <taxon>Lachnospirales</taxon>
        <taxon>Lachnospiraceae</taxon>
        <taxon>Lacrimispora</taxon>
    </lineage>
</organism>
<dbReference type="EMBL" id="JPME01000025">
    <property type="protein sequence ID" value="KEZ88202.1"/>
    <property type="molecule type" value="Genomic_DNA"/>
</dbReference>
<keyword evidence="1" id="KW-0472">Membrane</keyword>
<feature type="transmembrane region" description="Helical" evidence="1">
    <location>
        <begin position="39"/>
        <end position="64"/>
    </location>
</feature>
<dbReference type="Proteomes" id="UP000028525">
    <property type="component" value="Unassembled WGS sequence"/>
</dbReference>
<keyword evidence="1" id="KW-1133">Transmembrane helix</keyword>
<name>A0A084JGW8_9FIRM</name>
<protein>
    <submittedName>
        <fullName evidence="2">Uncharacterized protein</fullName>
    </submittedName>
</protein>
<evidence type="ECO:0000313" key="3">
    <source>
        <dbReference type="Proteomes" id="UP000028525"/>
    </source>
</evidence>
<dbReference type="AlphaFoldDB" id="A0A084JGW8"/>
<sequence>MNLIFLLMAWLPILIGALGIAFIFYYFYQWMRGFRLIKYRLAGEVCLLVVLVYFLIFFLFWFIWLGGPFLL</sequence>